<organism evidence="1">
    <name type="scientific">Brassica napus</name>
    <name type="common">Rape</name>
    <dbReference type="NCBI Taxonomy" id="3708"/>
    <lineage>
        <taxon>Eukaryota</taxon>
        <taxon>Viridiplantae</taxon>
        <taxon>Streptophyta</taxon>
        <taxon>Embryophyta</taxon>
        <taxon>Tracheophyta</taxon>
        <taxon>Spermatophyta</taxon>
        <taxon>Magnoliopsida</taxon>
        <taxon>eudicotyledons</taxon>
        <taxon>Gunneridae</taxon>
        <taxon>Pentapetalae</taxon>
        <taxon>rosids</taxon>
        <taxon>malvids</taxon>
        <taxon>Brassicales</taxon>
        <taxon>Brassicaceae</taxon>
        <taxon>Brassiceae</taxon>
        <taxon>Brassica</taxon>
    </lineage>
</organism>
<evidence type="ECO:0000313" key="1">
    <source>
        <dbReference type="EMBL" id="CAF2101490.1"/>
    </source>
</evidence>
<proteinExistence type="predicted"/>
<gene>
    <name evidence="1" type="ORF">DARMORV10_A05P35040.1</name>
</gene>
<dbReference type="EMBL" id="HG994359">
    <property type="protein sequence ID" value="CAF2101490.1"/>
    <property type="molecule type" value="Genomic_DNA"/>
</dbReference>
<sequence>MSSFCHITPSMASLSPFVSKTKTPPPQSADEVSLFWLMQNNKKNNQKIDSLGYKKKPKFSGFCINRRERIKISWRRIMPCKPTTPTKIFSIITELQEEEMGGAEYIYISRVICRGFI</sequence>
<dbReference type="AlphaFoldDB" id="A0A816TIE0"/>
<reference evidence="1" key="1">
    <citation type="submission" date="2021-01" db="EMBL/GenBank/DDBJ databases">
        <authorList>
            <consortium name="Genoscope - CEA"/>
            <person name="William W."/>
        </authorList>
    </citation>
    <scope>NUCLEOTIDE SEQUENCE</scope>
</reference>
<accession>A0A816TIE0</accession>
<protein>
    <submittedName>
        <fullName evidence="1">(rape) hypothetical protein</fullName>
    </submittedName>
</protein>
<dbReference type="Proteomes" id="UP001295469">
    <property type="component" value="Chromosome A05"/>
</dbReference>
<name>A0A816TIE0_BRANA</name>